<organism evidence="2 3">
    <name type="scientific">Salmonella enterica subsp. enterica serovar Gaminara</name>
    <dbReference type="NCBI Taxonomy" id="913070"/>
    <lineage>
        <taxon>Bacteria</taxon>
        <taxon>Pseudomonadati</taxon>
        <taxon>Pseudomonadota</taxon>
        <taxon>Gammaproteobacteria</taxon>
        <taxon>Enterobacterales</taxon>
        <taxon>Enterobacteriaceae</taxon>
        <taxon>Salmonella</taxon>
    </lineage>
</organism>
<protein>
    <submittedName>
        <fullName evidence="2">Colicin-E9</fullName>
    </submittedName>
</protein>
<name>A0A7Z1QIM4_SALET</name>
<feature type="compositionally biased region" description="Gly residues" evidence="1">
    <location>
        <begin position="18"/>
        <end position="34"/>
    </location>
</feature>
<dbReference type="EMBL" id="QDOO01000223">
    <property type="protein sequence ID" value="PVM61607.1"/>
    <property type="molecule type" value="Genomic_DNA"/>
</dbReference>
<gene>
    <name evidence="2" type="ORF">C4784_29960</name>
</gene>
<proteinExistence type="predicted"/>
<dbReference type="Proteomes" id="UP000245068">
    <property type="component" value="Unassembled WGS sequence"/>
</dbReference>
<feature type="region of interest" description="Disordered" evidence="1">
    <location>
        <begin position="1"/>
        <end position="34"/>
    </location>
</feature>
<sequence>MSGGDGIGHNSGAHSTGGVNGSSSGRGGSSSGGG</sequence>
<dbReference type="AlphaFoldDB" id="A0A7Z1QIM4"/>
<reference evidence="2 3" key="1">
    <citation type="submission" date="2018-04" db="EMBL/GenBank/DDBJ databases">
        <title>Serotype diversity and antimicrobial resistance among Salmonella enterica isolated from patients at an equine referral hospital.</title>
        <authorList>
            <person name="Leon I.M."/>
            <person name="Lawhon S.D."/>
            <person name="Norman K.N."/>
            <person name="Threadgill D.S."/>
            <person name="Ohta N."/>
            <person name="Vinasco J."/>
            <person name="Scott H.M."/>
        </authorList>
    </citation>
    <scope>NUCLEOTIDE SEQUENCE [LARGE SCALE GENOMIC DNA]</scope>
    <source>
        <strain evidence="2 3">159</strain>
    </source>
</reference>
<evidence type="ECO:0000256" key="1">
    <source>
        <dbReference type="SAM" id="MobiDB-lite"/>
    </source>
</evidence>
<evidence type="ECO:0000313" key="2">
    <source>
        <dbReference type="EMBL" id="PVM61607.1"/>
    </source>
</evidence>
<evidence type="ECO:0000313" key="3">
    <source>
        <dbReference type="Proteomes" id="UP000245068"/>
    </source>
</evidence>
<comment type="caution">
    <text evidence="2">The sequence shown here is derived from an EMBL/GenBank/DDBJ whole genome shotgun (WGS) entry which is preliminary data.</text>
</comment>
<feature type="non-terminal residue" evidence="2">
    <location>
        <position position="34"/>
    </location>
</feature>
<accession>A0A7Z1QIM4</accession>